<gene>
    <name evidence="1" type="ORF">GCM10009663_60320</name>
</gene>
<accession>A0ABN1U0A6</accession>
<dbReference type="EMBL" id="BAAALD010000080">
    <property type="protein sequence ID" value="GAA1110845.1"/>
    <property type="molecule type" value="Genomic_DNA"/>
</dbReference>
<evidence type="ECO:0008006" key="3">
    <source>
        <dbReference type="Google" id="ProtNLM"/>
    </source>
</evidence>
<dbReference type="PANTHER" id="PTHR23248">
    <property type="entry name" value="PHOSPHOLIPID SCRAMBLASE-RELATED"/>
    <property type="match status" value="1"/>
</dbReference>
<sequence>MRFAAGIEPDESAAPGGGSLFSESVLVFNEKPKLIELTAEYTVFDRDGTEVGRAVETGHHVLNKAARLLSPALASELRRTVEVRDADGAPALVLEKAAHFLRPEVSVTYPDGTPVGRIALQGKGLRPVFDIHTTEHKIGTVRDSSLRGDEISVLDLAGTEIAHITKTWEGVARVTFTRADHYVLRIMRPLADPLRTLVIATALCVDLALKSDTRTP</sequence>
<name>A0ABN1U0A6_9ACTN</name>
<dbReference type="Pfam" id="PF03803">
    <property type="entry name" value="Scramblase"/>
    <property type="match status" value="1"/>
</dbReference>
<dbReference type="PANTHER" id="PTHR23248:SF9">
    <property type="entry name" value="PHOSPHOLIPID SCRAMBLASE"/>
    <property type="match status" value="1"/>
</dbReference>
<keyword evidence="2" id="KW-1185">Reference proteome</keyword>
<dbReference type="InterPro" id="IPR005552">
    <property type="entry name" value="Scramblase"/>
</dbReference>
<comment type="caution">
    <text evidence="1">The sequence shown here is derived from an EMBL/GenBank/DDBJ whole genome shotgun (WGS) entry which is preliminary data.</text>
</comment>
<evidence type="ECO:0000313" key="1">
    <source>
        <dbReference type="EMBL" id="GAA1110845.1"/>
    </source>
</evidence>
<dbReference type="InterPro" id="IPR025659">
    <property type="entry name" value="Tubby-like_C"/>
</dbReference>
<dbReference type="Proteomes" id="UP001499987">
    <property type="component" value="Unassembled WGS sequence"/>
</dbReference>
<proteinExistence type="predicted"/>
<evidence type="ECO:0000313" key="2">
    <source>
        <dbReference type="Proteomes" id="UP001499987"/>
    </source>
</evidence>
<organism evidence="1 2">
    <name type="scientific">Kitasatospora arboriphila</name>
    <dbReference type="NCBI Taxonomy" id="258052"/>
    <lineage>
        <taxon>Bacteria</taxon>
        <taxon>Bacillati</taxon>
        <taxon>Actinomycetota</taxon>
        <taxon>Actinomycetes</taxon>
        <taxon>Kitasatosporales</taxon>
        <taxon>Streptomycetaceae</taxon>
        <taxon>Kitasatospora</taxon>
    </lineage>
</organism>
<dbReference type="SUPFAM" id="SSF54518">
    <property type="entry name" value="Tubby C-terminal domain-like"/>
    <property type="match status" value="1"/>
</dbReference>
<reference evidence="1 2" key="1">
    <citation type="journal article" date="2019" name="Int. J. Syst. Evol. Microbiol.">
        <title>The Global Catalogue of Microorganisms (GCM) 10K type strain sequencing project: providing services to taxonomists for standard genome sequencing and annotation.</title>
        <authorList>
            <consortium name="The Broad Institute Genomics Platform"/>
            <consortium name="The Broad Institute Genome Sequencing Center for Infectious Disease"/>
            <person name="Wu L."/>
            <person name="Ma J."/>
        </authorList>
    </citation>
    <scope>NUCLEOTIDE SEQUENCE [LARGE SCALE GENOMIC DNA]</scope>
    <source>
        <strain evidence="1 2">JCM 13002</strain>
    </source>
</reference>
<protein>
    <recommendedName>
        <fullName evidence="3">Scramblase</fullName>
    </recommendedName>
</protein>